<evidence type="ECO:0000313" key="3">
    <source>
        <dbReference type="EMBL" id="WKW15804.1"/>
    </source>
</evidence>
<dbReference type="AlphaFoldDB" id="A0AA49K163"/>
<gene>
    <name evidence="2" type="ORF">Strain138_002208</name>
    <name evidence="3" type="ORF">Strain318_002207</name>
</gene>
<sequence length="89" mass="10356">MDRTIYQRCQSCGMPMGKGPEKRGTEADGSPSPMYCGLCYANGRFFRPDDTAEQMKDFVVNILTTKQHWPRFLARWAAREIPKLKRWQP</sequence>
<protein>
    <submittedName>
        <fullName evidence="3">Zinc ribbon domain-containing protein</fullName>
    </submittedName>
</protein>
<keyword evidence="4" id="KW-1185">Reference proteome</keyword>
<dbReference type="Proteomes" id="UP001229955">
    <property type="component" value="Chromosome"/>
</dbReference>
<evidence type="ECO:0000313" key="4">
    <source>
        <dbReference type="Proteomes" id="UP001229955"/>
    </source>
</evidence>
<reference evidence="3" key="1">
    <citation type="submission" date="2023-07" db="EMBL/GenBank/DDBJ databases">
        <authorList>
            <person name="Haufschild T."/>
            <person name="Kallscheuer N."/>
            <person name="Hammer J."/>
            <person name="Kohn T."/>
            <person name="Kabuu M."/>
            <person name="Jogler M."/>
            <person name="Wohfarth N."/>
            <person name="Heuer A."/>
            <person name="Rohde M."/>
            <person name="van Teeseling M.C.F."/>
            <person name="Jogler C."/>
        </authorList>
    </citation>
    <scope>NUCLEOTIDE SEQUENCE</scope>
    <source>
        <strain evidence="2">Strain 138</strain>
        <strain evidence="3">Strain 318</strain>
    </source>
</reference>
<dbReference type="EMBL" id="CP130613">
    <property type="protein sequence ID" value="WKW15804.1"/>
    <property type="molecule type" value="Genomic_DNA"/>
</dbReference>
<accession>A0AA49K163</accession>
<evidence type="ECO:0000313" key="2">
    <source>
        <dbReference type="EMBL" id="WKW12897.1"/>
    </source>
</evidence>
<dbReference type="KEGG" id="pspc:Strain318_002207"/>
<proteinExistence type="predicted"/>
<dbReference type="InterPro" id="IPR025868">
    <property type="entry name" value="Zn_ribbon_dom_put"/>
</dbReference>
<organism evidence="3 4">
    <name type="scientific">Pseudogemmatithrix spongiicola</name>
    <dbReference type="NCBI Taxonomy" id="3062599"/>
    <lineage>
        <taxon>Bacteria</taxon>
        <taxon>Pseudomonadati</taxon>
        <taxon>Gemmatimonadota</taxon>
        <taxon>Gemmatimonadia</taxon>
        <taxon>Gemmatimonadales</taxon>
        <taxon>Gemmatimonadaceae</taxon>
        <taxon>Pseudogemmatithrix</taxon>
    </lineage>
</organism>
<dbReference type="EMBL" id="CP130612">
    <property type="protein sequence ID" value="WKW12897.1"/>
    <property type="molecule type" value="Genomic_DNA"/>
</dbReference>
<accession>A0AA49Q5G7</accession>
<feature type="domain" description="Putative zinc ribbon" evidence="1">
    <location>
        <begin position="9"/>
        <end position="88"/>
    </location>
</feature>
<dbReference type="Pfam" id="PF12674">
    <property type="entry name" value="Zn_ribbon_2"/>
    <property type="match status" value="1"/>
</dbReference>
<dbReference type="RefSeq" id="WP_367885765.1">
    <property type="nucleotide sequence ID" value="NZ_CP130612.1"/>
</dbReference>
<evidence type="ECO:0000259" key="1">
    <source>
        <dbReference type="Pfam" id="PF12674"/>
    </source>
</evidence>
<name>A0AA49K163_9BACT</name>